<feature type="domain" description="EamA" evidence="6">
    <location>
        <begin position="5"/>
        <end position="138"/>
    </location>
</feature>
<evidence type="ECO:0000256" key="2">
    <source>
        <dbReference type="ARBA" id="ARBA00022692"/>
    </source>
</evidence>
<feature type="transmembrane region" description="Helical" evidence="5">
    <location>
        <begin position="215"/>
        <end position="235"/>
    </location>
</feature>
<dbReference type="InterPro" id="IPR037185">
    <property type="entry name" value="EmrE-like"/>
</dbReference>
<dbReference type="PANTHER" id="PTHR32322:SF2">
    <property type="entry name" value="EAMA DOMAIN-CONTAINING PROTEIN"/>
    <property type="match status" value="1"/>
</dbReference>
<feature type="transmembrane region" description="Helical" evidence="5">
    <location>
        <begin position="95"/>
        <end position="115"/>
    </location>
</feature>
<dbReference type="EMBL" id="UOEP01000189">
    <property type="protein sequence ID" value="VAW23210.1"/>
    <property type="molecule type" value="Genomic_DNA"/>
</dbReference>
<evidence type="ECO:0000256" key="5">
    <source>
        <dbReference type="SAM" id="Phobius"/>
    </source>
</evidence>
<organism evidence="7">
    <name type="scientific">hydrothermal vent metagenome</name>
    <dbReference type="NCBI Taxonomy" id="652676"/>
    <lineage>
        <taxon>unclassified sequences</taxon>
        <taxon>metagenomes</taxon>
        <taxon>ecological metagenomes</taxon>
    </lineage>
</organism>
<reference evidence="7" key="1">
    <citation type="submission" date="2018-06" db="EMBL/GenBank/DDBJ databases">
        <authorList>
            <person name="Zhirakovskaya E."/>
        </authorList>
    </citation>
    <scope>NUCLEOTIDE SEQUENCE</scope>
</reference>
<evidence type="ECO:0000256" key="1">
    <source>
        <dbReference type="ARBA" id="ARBA00004141"/>
    </source>
</evidence>
<dbReference type="AlphaFoldDB" id="A0A3B0U2K1"/>
<keyword evidence="3 5" id="KW-1133">Transmembrane helix</keyword>
<protein>
    <recommendedName>
        <fullName evidence="6">EamA domain-containing protein</fullName>
    </recommendedName>
</protein>
<feature type="transmembrane region" description="Helical" evidence="5">
    <location>
        <begin position="151"/>
        <end position="170"/>
    </location>
</feature>
<sequence>MKNKPWLLFALITTVFWGAWGALIEIPGRAGFPVTLGYIVWSLTMIPCALVALALVKWKLEYDLKSILYGSIIGFLGAGGQLILFHAVMEGPAYLIFPIISLSPIVTVILSVLFLKETTSKRHWIGIVIALVAILLMSYQEPGNNNHRGYLWLILAILVFLAWGTQAFYMKKANNTMKAESIFFYMMVTSVLLAPIAYFMTDFSQGINWGFKGPYLNAIIMTLNSIGALTLVYAIRYGKVIIVTPLTNAVAPIITIVLSLIIYAVIPSPVIITGIVIAMIAVYLIAD</sequence>
<evidence type="ECO:0000256" key="3">
    <source>
        <dbReference type="ARBA" id="ARBA00022989"/>
    </source>
</evidence>
<evidence type="ECO:0000259" key="6">
    <source>
        <dbReference type="Pfam" id="PF00892"/>
    </source>
</evidence>
<feature type="transmembrane region" description="Helical" evidence="5">
    <location>
        <begin position="182"/>
        <end position="200"/>
    </location>
</feature>
<dbReference type="InterPro" id="IPR000620">
    <property type="entry name" value="EamA_dom"/>
</dbReference>
<dbReference type="PANTHER" id="PTHR32322">
    <property type="entry name" value="INNER MEMBRANE TRANSPORTER"/>
    <property type="match status" value="1"/>
</dbReference>
<keyword evidence="4 5" id="KW-0472">Membrane</keyword>
<evidence type="ECO:0000256" key="4">
    <source>
        <dbReference type="ARBA" id="ARBA00023136"/>
    </source>
</evidence>
<feature type="domain" description="EamA" evidence="6">
    <location>
        <begin position="151"/>
        <end position="285"/>
    </location>
</feature>
<feature type="transmembrane region" description="Helical" evidence="5">
    <location>
        <begin position="37"/>
        <end position="56"/>
    </location>
</feature>
<dbReference type="InterPro" id="IPR050638">
    <property type="entry name" value="AA-Vitamin_Transporters"/>
</dbReference>
<name>A0A3B0U2K1_9ZZZZ</name>
<dbReference type="Pfam" id="PF00892">
    <property type="entry name" value="EamA"/>
    <property type="match status" value="2"/>
</dbReference>
<evidence type="ECO:0000313" key="7">
    <source>
        <dbReference type="EMBL" id="VAW23210.1"/>
    </source>
</evidence>
<accession>A0A3B0U2K1</accession>
<gene>
    <name evidence="7" type="ORF">MNBD_BACTEROID01-1873</name>
</gene>
<dbReference type="GO" id="GO:0016020">
    <property type="term" value="C:membrane"/>
    <property type="evidence" value="ECO:0007669"/>
    <property type="project" value="UniProtKB-SubCell"/>
</dbReference>
<dbReference type="Gene3D" id="1.10.3730.20">
    <property type="match status" value="1"/>
</dbReference>
<feature type="transmembrane region" description="Helical" evidence="5">
    <location>
        <begin position="242"/>
        <end position="264"/>
    </location>
</feature>
<comment type="subcellular location">
    <subcellularLocation>
        <location evidence="1">Membrane</location>
        <topology evidence="1">Multi-pass membrane protein</topology>
    </subcellularLocation>
</comment>
<feature type="transmembrane region" description="Helical" evidence="5">
    <location>
        <begin position="270"/>
        <end position="286"/>
    </location>
</feature>
<dbReference type="SUPFAM" id="SSF103481">
    <property type="entry name" value="Multidrug resistance efflux transporter EmrE"/>
    <property type="match status" value="2"/>
</dbReference>
<proteinExistence type="predicted"/>
<feature type="transmembrane region" description="Helical" evidence="5">
    <location>
        <begin position="122"/>
        <end position="139"/>
    </location>
</feature>
<keyword evidence="2 5" id="KW-0812">Transmembrane</keyword>
<feature type="transmembrane region" description="Helical" evidence="5">
    <location>
        <begin position="68"/>
        <end position="89"/>
    </location>
</feature>